<comment type="caution">
    <text evidence="8">The sequence shown here is derived from an EMBL/GenBank/DDBJ whole genome shotgun (WGS) entry which is preliminary data.</text>
</comment>
<dbReference type="GO" id="GO:0016020">
    <property type="term" value="C:membrane"/>
    <property type="evidence" value="ECO:0007669"/>
    <property type="project" value="UniProtKB-SubCell"/>
</dbReference>
<keyword evidence="3 5" id="KW-1133">Transmembrane helix</keyword>
<feature type="transmembrane region" description="Helical" evidence="5">
    <location>
        <begin position="266"/>
        <end position="284"/>
    </location>
</feature>
<comment type="subcellular location">
    <subcellularLocation>
        <location evidence="1">Membrane</location>
        <topology evidence="1">Multi-pass membrane protein</topology>
    </subcellularLocation>
</comment>
<gene>
    <name evidence="8" type="ORF">FHW14_003505</name>
</gene>
<dbReference type="EMBL" id="JACHVT010000009">
    <property type="protein sequence ID" value="MBB2988311.1"/>
    <property type="molecule type" value="Genomic_DNA"/>
</dbReference>
<dbReference type="Pfam" id="PF04892">
    <property type="entry name" value="VanZ"/>
    <property type="match status" value="1"/>
</dbReference>
<evidence type="ECO:0000256" key="3">
    <source>
        <dbReference type="ARBA" id="ARBA00022989"/>
    </source>
</evidence>
<feature type="transmembrane region" description="Helical" evidence="5">
    <location>
        <begin position="179"/>
        <end position="197"/>
    </location>
</feature>
<reference evidence="8 9" key="1">
    <citation type="submission" date="2020-08" db="EMBL/GenBank/DDBJ databases">
        <title>Genomic Encyclopedia of Type Strains, Phase IV (KMG-V): Genome sequencing to study the core and pangenomes of soil and plant-associated prokaryotes.</title>
        <authorList>
            <person name="Whitman W."/>
        </authorList>
    </citation>
    <scope>NUCLEOTIDE SEQUENCE [LARGE SCALE GENOMIC DNA]</scope>
    <source>
        <strain evidence="8 9">B3ACCR2</strain>
    </source>
</reference>
<evidence type="ECO:0000259" key="7">
    <source>
        <dbReference type="Pfam" id="PF06271"/>
    </source>
</evidence>
<dbReference type="RefSeq" id="WP_184511288.1">
    <property type="nucleotide sequence ID" value="NZ_JACHVT010000009.1"/>
</dbReference>
<dbReference type="InterPro" id="IPR006976">
    <property type="entry name" value="VanZ-like"/>
</dbReference>
<keyword evidence="2 5" id="KW-0812">Transmembrane</keyword>
<dbReference type="InterPro" id="IPR010432">
    <property type="entry name" value="RDD"/>
</dbReference>
<evidence type="ECO:0000259" key="6">
    <source>
        <dbReference type="Pfam" id="PF04892"/>
    </source>
</evidence>
<dbReference type="PANTHER" id="PTHR36834:SF1">
    <property type="entry name" value="INTEGRAL MEMBRANE PROTEIN"/>
    <property type="match status" value="1"/>
</dbReference>
<sequence>MTTWLYQGVTAFVIFVPLAAVLVGPFVAFVYRRYRYAAPGPALLAVAGGLYACALVAFTTFPLPDDPQRYCRLGRRIDYWQTRPLASLDDVIARYEATGLTSTLTSGVFLQVAFNVLFFVPLGVLVATALPRRRGGGGRGLATAAAAGLAVSLLIEATQGTGLWGLYPCPYRLADVDDLLTNTTGAIVGWLIGRLVARTVGRWLGPRLSLDVPRRSDLEPPTGRRRVGAGVSDLVLAVFIGAVLAVGISLVARGRGVTTESLQQPLQWVQIAVSTVVFLVVPLLRRDRATPGQAMVLLGVQRSDRPERARAWSVLVRFVVRWLPIILWPAAGVLTVAVVELVTVLVRRDDRSLTSVIAHTATRTHDAMAADSRLPSGKS</sequence>
<feature type="domain" description="RDD" evidence="7">
    <location>
        <begin position="224"/>
        <end position="352"/>
    </location>
</feature>
<feature type="transmembrane region" description="Helical" evidence="5">
    <location>
        <begin position="325"/>
        <end position="346"/>
    </location>
</feature>
<dbReference type="PANTHER" id="PTHR36834">
    <property type="entry name" value="MEMBRANE PROTEIN-RELATED"/>
    <property type="match status" value="1"/>
</dbReference>
<keyword evidence="4 5" id="KW-0472">Membrane</keyword>
<evidence type="ECO:0000256" key="2">
    <source>
        <dbReference type="ARBA" id="ARBA00022692"/>
    </source>
</evidence>
<evidence type="ECO:0000256" key="5">
    <source>
        <dbReference type="SAM" id="Phobius"/>
    </source>
</evidence>
<evidence type="ECO:0000313" key="9">
    <source>
        <dbReference type="Proteomes" id="UP000590811"/>
    </source>
</evidence>
<evidence type="ECO:0000256" key="1">
    <source>
        <dbReference type="ARBA" id="ARBA00004141"/>
    </source>
</evidence>
<feature type="transmembrane region" description="Helical" evidence="5">
    <location>
        <begin position="234"/>
        <end position="254"/>
    </location>
</feature>
<protein>
    <submittedName>
        <fullName evidence="8">Glycopeptide antibiotics resistance protein</fullName>
    </submittedName>
</protein>
<proteinExistence type="predicted"/>
<evidence type="ECO:0000313" key="8">
    <source>
        <dbReference type="EMBL" id="MBB2988311.1"/>
    </source>
</evidence>
<name>A0A839Q6M9_9MICO</name>
<evidence type="ECO:0000256" key="4">
    <source>
        <dbReference type="ARBA" id="ARBA00023136"/>
    </source>
</evidence>
<accession>A0A839Q6M9</accession>
<feature type="transmembrane region" description="Helical" evidence="5">
    <location>
        <begin position="108"/>
        <end position="130"/>
    </location>
</feature>
<dbReference type="InterPro" id="IPR053150">
    <property type="entry name" value="Teicoplanin_resist-assoc"/>
</dbReference>
<dbReference type="Proteomes" id="UP000590811">
    <property type="component" value="Unassembled WGS sequence"/>
</dbReference>
<feature type="transmembrane region" description="Helical" evidence="5">
    <location>
        <begin position="43"/>
        <end position="63"/>
    </location>
</feature>
<feature type="transmembrane region" description="Helical" evidence="5">
    <location>
        <begin position="6"/>
        <end position="31"/>
    </location>
</feature>
<feature type="transmembrane region" description="Helical" evidence="5">
    <location>
        <begin position="142"/>
        <end position="167"/>
    </location>
</feature>
<dbReference type="Pfam" id="PF06271">
    <property type="entry name" value="RDD"/>
    <property type="match status" value="1"/>
</dbReference>
<organism evidence="8 9">
    <name type="scientific">Terracoccus luteus</name>
    <dbReference type="NCBI Taxonomy" id="53356"/>
    <lineage>
        <taxon>Bacteria</taxon>
        <taxon>Bacillati</taxon>
        <taxon>Actinomycetota</taxon>
        <taxon>Actinomycetes</taxon>
        <taxon>Micrococcales</taxon>
        <taxon>Intrasporangiaceae</taxon>
        <taxon>Terracoccus</taxon>
    </lineage>
</organism>
<feature type="domain" description="VanZ-like" evidence="6">
    <location>
        <begin position="50"/>
        <end position="195"/>
    </location>
</feature>
<dbReference type="AlphaFoldDB" id="A0A839Q6M9"/>